<proteinExistence type="predicted"/>
<dbReference type="FunFam" id="1.10.10.2010:FF:000001">
    <property type="entry name" value="Nuclear valosin-containing protein-like"/>
    <property type="match status" value="1"/>
</dbReference>
<feature type="region of interest" description="Disordered" evidence="1">
    <location>
        <begin position="83"/>
        <end position="113"/>
    </location>
</feature>
<evidence type="ECO:0000256" key="1">
    <source>
        <dbReference type="SAM" id="MobiDB-lite"/>
    </source>
</evidence>
<dbReference type="InterPro" id="IPR031996">
    <property type="entry name" value="NVL2_nucleolin-bd"/>
</dbReference>
<sequence length="243" mass="27308">MRSRPGHFVDLRLKQRVKQYLASSKCGQYVDIGILASDLQKTYSADYGRRKRNAFRIQVEKVFGIISNEKEREDLAGLEAEHVAKRARQQEKNETAGSATDDSDYDDYPEDLSTNHMNSSLLSLYKKGNADSVPTTPKNEPMETPPPVQTAPQTSTLSAGARVETRISEGGWFIDKTPCGKDFFIDLSEDGEGDEKKLISEKSTEVSVLESERKKTKGKRAKRKKEEFPDVDGEINSILLKEK</sequence>
<name>A0A672V7S2_STRHB</name>
<reference evidence="3" key="3">
    <citation type="submission" date="2025-09" db="UniProtKB">
        <authorList>
            <consortium name="Ensembl"/>
        </authorList>
    </citation>
    <scope>IDENTIFICATION</scope>
</reference>
<feature type="region of interest" description="Disordered" evidence="1">
    <location>
        <begin position="127"/>
        <end position="160"/>
    </location>
</feature>
<dbReference type="Gene3D" id="1.10.10.2010">
    <property type="match status" value="1"/>
</dbReference>
<feature type="compositionally biased region" description="Basic and acidic residues" evidence="1">
    <location>
        <begin position="83"/>
        <end position="94"/>
    </location>
</feature>
<reference evidence="3" key="2">
    <citation type="submission" date="2025-08" db="UniProtKB">
        <authorList>
            <consortium name="Ensembl"/>
        </authorList>
    </citation>
    <scope>IDENTIFICATION</scope>
</reference>
<dbReference type="Proteomes" id="UP000472266">
    <property type="component" value="Chromosome 11"/>
</dbReference>
<dbReference type="OMA" id="SERECKN"/>
<keyword evidence="4" id="KW-1185">Reference proteome</keyword>
<organism evidence="3 4">
    <name type="scientific">Strigops habroptila</name>
    <name type="common">Kakapo</name>
    <dbReference type="NCBI Taxonomy" id="2489341"/>
    <lineage>
        <taxon>Eukaryota</taxon>
        <taxon>Metazoa</taxon>
        <taxon>Chordata</taxon>
        <taxon>Craniata</taxon>
        <taxon>Vertebrata</taxon>
        <taxon>Euteleostomi</taxon>
        <taxon>Archelosauria</taxon>
        <taxon>Archosauria</taxon>
        <taxon>Dinosauria</taxon>
        <taxon>Saurischia</taxon>
        <taxon>Theropoda</taxon>
        <taxon>Coelurosauria</taxon>
        <taxon>Aves</taxon>
        <taxon>Neognathae</taxon>
        <taxon>Neoaves</taxon>
        <taxon>Telluraves</taxon>
        <taxon>Australaves</taxon>
        <taxon>Psittaciformes</taxon>
        <taxon>Psittacidae</taxon>
        <taxon>Strigops</taxon>
    </lineage>
</organism>
<feature type="compositionally biased region" description="Basic residues" evidence="1">
    <location>
        <begin position="214"/>
        <end position="223"/>
    </location>
</feature>
<dbReference type="GeneTree" id="ENSGT00940000170165"/>
<evidence type="ECO:0000313" key="3">
    <source>
        <dbReference type="Ensembl" id="ENSSHBP00005023826.1"/>
    </source>
</evidence>
<feature type="domain" description="NVL2 nucleolin binding" evidence="2">
    <location>
        <begin position="2"/>
        <end position="71"/>
    </location>
</feature>
<evidence type="ECO:0000259" key="2">
    <source>
        <dbReference type="Pfam" id="PF16725"/>
    </source>
</evidence>
<dbReference type="Ensembl" id="ENSSHBT00005028361.1">
    <property type="protein sequence ID" value="ENSSHBP00005023826.1"/>
    <property type="gene ID" value="ENSSHBG00005019945.1"/>
</dbReference>
<dbReference type="InterPro" id="IPR038100">
    <property type="entry name" value="NLV2_N_sf"/>
</dbReference>
<dbReference type="InParanoid" id="A0A672V7S2"/>
<protein>
    <recommendedName>
        <fullName evidence="2">NVL2 nucleolin binding domain-containing protein</fullName>
    </recommendedName>
</protein>
<feature type="region of interest" description="Disordered" evidence="1">
    <location>
        <begin position="190"/>
        <end position="243"/>
    </location>
</feature>
<dbReference type="AlphaFoldDB" id="A0A672V7S2"/>
<feature type="compositionally biased region" description="Basic and acidic residues" evidence="1">
    <location>
        <begin position="194"/>
        <end position="204"/>
    </location>
</feature>
<feature type="compositionally biased region" description="Acidic residues" evidence="1">
    <location>
        <begin position="101"/>
        <end position="110"/>
    </location>
</feature>
<accession>A0A672V7S2</accession>
<reference evidence="3 4" key="1">
    <citation type="submission" date="2019-11" db="EMBL/GenBank/DDBJ databases">
        <title>Strigops habroptila (kakapo) genome, bStrHab1, primary haplotype, v2.</title>
        <authorList>
            <person name="Jarvis E.D."/>
            <person name="Howard J."/>
            <person name="Rhie A."/>
            <person name="Phillippy A."/>
            <person name="Korlach J."/>
            <person name="Digby A."/>
            <person name="Iorns D."/>
            <person name="Eason D."/>
            <person name="Robertson B."/>
            <person name="Raemaekers T."/>
            <person name="Howe K."/>
            <person name="Lewin H."/>
            <person name="Damas J."/>
            <person name="Hastie A."/>
            <person name="Tracey A."/>
            <person name="Chow W."/>
            <person name="Fedrigo O."/>
        </authorList>
    </citation>
    <scope>NUCLEOTIDE SEQUENCE [LARGE SCALE GENOMIC DNA]</scope>
</reference>
<dbReference type="Pfam" id="PF16725">
    <property type="entry name" value="Nucleolin_bd"/>
    <property type="match status" value="1"/>
</dbReference>
<evidence type="ECO:0000313" key="4">
    <source>
        <dbReference type="Proteomes" id="UP000472266"/>
    </source>
</evidence>